<evidence type="ECO:0000256" key="15">
    <source>
        <dbReference type="ARBA" id="ARBA00023004"/>
    </source>
</evidence>
<evidence type="ECO:0000256" key="22">
    <source>
        <dbReference type="SAM" id="Phobius"/>
    </source>
</evidence>
<dbReference type="Gene3D" id="1.10.287.70">
    <property type="match status" value="1"/>
</dbReference>
<keyword evidence="12" id="KW-1278">Translocase</keyword>
<feature type="transmembrane region" description="Helical" evidence="22">
    <location>
        <begin position="121"/>
        <end position="144"/>
    </location>
</feature>
<proteinExistence type="inferred from homology"/>
<comment type="similarity">
    <text evidence="3 21">Belongs to the heme-copper respiratory oxidase family.</text>
</comment>
<dbReference type="AlphaFoldDB" id="A0A8I1A7T4"/>
<evidence type="ECO:0000256" key="10">
    <source>
        <dbReference type="ARBA" id="ARBA00022692"/>
    </source>
</evidence>
<reference evidence="24 25" key="1">
    <citation type="submission" date="2020-12" db="EMBL/GenBank/DDBJ databases">
        <title>WGS of Thermoactinomyces spp.</title>
        <authorList>
            <person name="Cheng K."/>
        </authorList>
    </citation>
    <scope>NUCLEOTIDE SEQUENCE [LARGE SCALE GENOMIC DNA]</scope>
    <source>
        <strain evidence="25">CICC 10671\DSM 43846</strain>
    </source>
</reference>
<evidence type="ECO:0000259" key="23">
    <source>
        <dbReference type="PROSITE" id="PS50855"/>
    </source>
</evidence>
<protein>
    <recommendedName>
        <fullName evidence="5">Cytochrome c oxidase subunit 1</fullName>
        <ecNumber evidence="4">7.1.1.9</ecNumber>
    </recommendedName>
    <alternativeName>
        <fullName evidence="18">Cytochrome aa3 subunit 1</fullName>
    </alternativeName>
    <alternativeName>
        <fullName evidence="19">Cytochrome c oxidase polypeptide I</fullName>
    </alternativeName>
</protein>
<dbReference type="PRINTS" id="PR01165">
    <property type="entry name" value="CYCOXIDASEI"/>
</dbReference>
<dbReference type="GO" id="GO:0009060">
    <property type="term" value="P:aerobic respiration"/>
    <property type="evidence" value="ECO:0007669"/>
    <property type="project" value="InterPro"/>
</dbReference>
<dbReference type="PROSITE" id="PS00077">
    <property type="entry name" value="COX1_CUB"/>
    <property type="match status" value="1"/>
</dbReference>
<feature type="transmembrane region" description="Helical" evidence="22">
    <location>
        <begin position="171"/>
        <end position="197"/>
    </location>
</feature>
<evidence type="ECO:0000256" key="13">
    <source>
        <dbReference type="ARBA" id="ARBA00022982"/>
    </source>
</evidence>
<dbReference type="GO" id="GO:0022904">
    <property type="term" value="P:respiratory electron transport chain"/>
    <property type="evidence" value="ECO:0007669"/>
    <property type="project" value="TreeGrafter"/>
</dbReference>
<feature type="domain" description="Cytochrome oxidase subunit I profile" evidence="23">
    <location>
        <begin position="22"/>
        <end position="540"/>
    </location>
</feature>
<dbReference type="Gene3D" id="1.20.210.10">
    <property type="entry name" value="Cytochrome c oxidase-like, subunit I domain"/>
    <property type="match status" value="1"/>
</dbReference>
<dbReference type="Proteomes" id="UP000633619">
    <property type="component" value="Unassembled WGS sequence"/>
</dbReference>
<evidence type="ECO:0000256" key="4">
    <source>
        <dbReference type="ARBA" id="ARBA00012949"/>
    </source>
</evidence>
<dbReference type="GO" id="GO:0004129">
    <property type="term" value="F:cytochrome-c oxidase activity"/>
    <property type="evidence" value="ECO:0007669"/>
    <property type="project" value="UniProtKB-EC"/>
</dbReference>
<keyword evidence="13 21" id="KW-0249">Electron transport</keyword>
<dbReference type="SUPFAM" id="SSF81442">
    <property type="entry name" value="Cytochrome c oxidase subunit I-like"/>
    <property type="match status" value="1"/>
</dbReference>
<feature type="transmembrane region" description="Helical" evidence="22">
    <location>
        <begin position="362"/>
        <end position="386"/>
    </location>
</feature>
<evidence type="ECO:0000313" key="25">
    <source>
        <dbReference type="Proteomes" id="UP000633619"/>
    </source>
</evidence>
<dbReference type="FunFam" id="1.20.210.10:FF:000006">
    <property type="entry name" value="Cytochrome c oxidase subunit 1"/>
    <property type="match status" value="1"/>
</dbReference>
<dbReference type="GO" id="GO:0020037">
    <property type="term" value="F:heme binding"/>
    <property type="evidence" value="ECO:0007669"/>
    <property type="project" value="InterPro"/>
</dbReference>
<evidence type="ECO:0000256" key="16">
    <source>
        <dbReference type="ARBA" id="ARBA00023008"/>
    </source>
</evidence>
<dbReference type="GO" id="GO:0015990">
    <property type="term" value="P:electron transport coupled proton transport"/>
    <property type="evidence" value="ECO:0007669"/>
    <property type="project" value="TreeGrafter"/>
</dbReference>
<evidence type="ECO:0000256" key="19">
    <source>
        <dbReference type="ARBA" id="ARBA00032715"/>
    </source>
</evidence>
<comment type="subcellular location">
    <subcellularLocation>
        <location evidence="1">Cell membrane</location>
        <topology evidence="1">Multi-pass membrane protein</topology>
    </subcellularLocation>
</comment>
<dbReference type="PROSITE" id="PS50855">
    <property type="entry name" value="COX1"/>
    <property type="match status" value="1"/>
</dbReference>
<feature type="transmembrane region" description="Helical" evidence="22">
    <location>
        <begin position="479"/>
        <end position="504"/>
    </location>
</feature>
<feature type="transmembrane region" description="Helical" evidence="22">
    <location>
        <begin position="84"/>
        <end position="109"/>
    </location>
</feature>
<feature type="transmembrane region" description="Helical" evidence="22">
    <location>
        <begin position="44"/>
        <end position="64"/>
    </location>
</feature>
<feature type="transmembrane region" description="Helical" evidence="22">
    <location>
        <begin position="209"/>
        <end position="237"/>
    </location>
</feature>
<feature type="transmembrane region" description="Helical" evidence="22">
    <location>
        <begin position="325"/>
        <end position="350"/>
    </location>
</feature>
<keyword evidence="6 21" id="KW-0813">Transport</keyword>
<feature type="transmembrane region" description="Helical" evidence="22">
    <location>
        <begin position="434"/>
        <end position="459"/>
    </location>
</feature>
<evidence type="ECO:0000256" key="2">
    <source>
        <dbReference type="ARBA" id="ARBA00004673"/>
    </source>
</evidence>
<keyword evidence="8 21" id="KW-0349">Heme</keyword>
<accession>A0A8I1A7T4</accession>
<comment type="caution">
    <text evidence="24">The sequence shown here is derived from an EMBL/GenBank/DDBJ whole genome shotgun (WGS) entry which is preliminary data.</text>
</comment>
<evidence type="ECO:0000256" key="5">
    <source>
        <dbReference type="ARBA" id="ARBA00015947"/>
    </source>
</evidence>
<evidence type="ECO:0000256" key="17">
    <source>
        <dbReference type="ARBA" id="ARBA00023136"/>
    </source>
</evidence>
<evidence type="ECO:0000256" key="8">
    <source>
        <dbReference type="ARBA" id="ARBA00022617"/>
    </source>
</evidence>
<name>A0A8I1A7T4_THEIN</name>
<dbReference type="InterPro" id="IPR023616">
    <property type="entry name" value="Cyt_c_oxase-like_su1_dom"/>
</dbReference>
<organism evidence="24 25">
    <name type="scientific">Thermoactinomyces intermedius</name>
    <dbReference type="NCBI Taxonomy" id="2024"/>
    <lineage>
        <taxon>Bacteria</taxon>
        <taxon>Bacillati</taxon>
        <taxon>Bacillota</taxon>
        <taxon>Bacilli</taxon>
        <taxon>Bacillales</taxon>
        <taxon>Thermoactinomycetaceae</taxon>
        <taxon>Thermoactinomyces</taxon>
    </lineage>
</organism>
<dbReference type="Pfam" id="PF00115">
    <property type="entry name" value="COX1"/>
    <property type="match status" value="1"/>
</dbReference>
<gene>
    <name evidence="24" type="ORF">I8U20_11830</name>
</gene>
<dbReference type="GO" id="GO:0005886">
    <property type="term" value="C:plasma membrane"/>
    <property type="evidence" value="ECO:0007669"/>
    <property type="project" value="UniProtKB-SubCell"/>
</dbReference>
<dbReference type="InterPro" id="IPR000883">
    <property type="entry name" value="Cyt_C_Oxase_1"/>
</dbReference>
<keyword evidence="25" id="KW-1185">Reference proteome</keyword>
<evidence type="ECO:0000256" key="14">
    <source>
        <dbReference type="ARBA" id="ARBA00022989"/>
    </source>
</evidence>
<dbReference type="PANTHER" id="PTHR10422">
    <property type="entry name" value="CYTOCHROME C OXIDASE SUBUNIT 1"/>
    <property type="match status" value="1"/>
</dbReference>
<sequence length="634" mass="71141">MIQMSAVASLVVLLGIIFVLTYFKKWGWLWREWLTTVDHKKIGVMYLICALIMLFRGGVDALLMRIQLAAPNMHFLDPQHYNEIFSTHGTIMILFVAMPMIFAMMNIAVPLQIGARDVAFPFLNALSFWLFFFGAMLFNLSFILGGAPDAGWVAYPPLSEVDFSPGPGINYYLMSLQISGIGSIATGVNFIVTILKMRAPGMTLMKMPLFPWSVLGSCIIIIFAFPALTVALALLGLDRIFDTHFFTMDGGGNPMMYINLFWIWGHPEVYIAILPVYGILSEVISTFSKKRIFGYKSMVMSLMLISVISYFVWAHHYFVMGAGPGVNGFFAIASMAVGIPTGVKVFNWLFTMFRGRIRMTLPMMWALAFIPCFVVGGATGIMLAVAPADYQFHNSYFLIAHFHQVLIGGAVFGLLAGMYYWWPKVFGFKLNEKLGKWGFWFFNIGFYVCFMPQYALGFMGMTRRVYTYPAESGWGDLNFVSTIGAFMMGAGFLFIGAQIVYSLFHKELDTTGDPWDGRTLEWSIPSPAPHYNFAQIPEVGSFDAWWEKKRGNRDSLKTGSKLKPIHMPKNTPIPFLMSIAFFIGGFGLVFSQFTIAMIGLIGIIACMLWRSLEKDDGYFIPVDEIKKATAKGVS</sequence>
<keyword evidence="9 21" id="KW-0679">Respiratory chain</keyword>
<keyword evidence="10 21" id="KW-0812">Transmembrane</keyword>
<evidence type="ECO:0000256" key="7">
    <source>
        <dbReference type="ARBA" id="ARBA00022475"/>
    </source>
</evidence>
<keyword evidence="16" id="KW-0186">Copper</keyword>
<evidence type="ECO:0000256" key="12">
    <source>
        <dbReference type="ARBA" id="ARBA00022967"/>
    </source>
</evidence>
<evidence type="ECO:0000256" key="1">
    <source>
        <dbReference type="ARBA" id="ARBA00004651"/>
    </source>
</evidence>
<evidence type="ECO:0000256" key="18">
    <source>
        <dbReference type="ARBA" id="ARBA00031397"/>
    </source>
</evidence>
<keyword evidence="15" id="KW-0408">Iron</keyword>
<evidence type="ECO:0000313" key="24">
    <source>
        <dbReference type="EMBL" id="MBH8596018.1"/>
    </source>
</evidence>
<dbReference type="GO" id="GO:0046872">
    <property type="term" value="F:metal ion binding"/>
    <property type="evidence" value="ECO:0007669"/>
    <property type="project" value="UniProtKB-KW"/>
</dbReference>
<evidence type="ECO:0000256" key="9">
    <source>
        <dbReference type="ARBA" id="ARBA00022660"/>
    </source>
</evidence>
<feature type="transmembrane region" description="Helical" evidence="22">
    <location>
        <begin position="6"/>
        <end position="23"/>
    </location>
</feature>
<dbReference type="CDD" id="cd01662">
    <property type="entry name" value="Ubiquinol_Oxidase_I"/>
    <property type="match status" value="1"/>
</dbReference>
<keyword evidence="14 22" id="KW-1133">Transmembrane helix</keyword>
<evidence type="ECO:0000256" key="3">
    <source>
        <dbReference type="ARBA" id="ARBA00009578"/>
    </source>
</evidence>
<keyword evidence="17 22" id="KW-0472">Membrane</keyword>
<comment type="catalytic activity">
    <reaction evidence="20">
        <text>4 Fe(II)-[cytochrome c] + O2 + 8 H(+)(in) = 4 Fe(III)-[cytochrome c] + 2 H2O + 4 H(+)(out)</text>
        <dbReference type="Rhea" id="RHEA:11436"/>
        <dbReference type="Rhea" id="RHEA-COMP:10350"/>
        <dbReference type="Rhea" id="RHEA-COMP:14399"/>
        <dbReference type="ChEBI" id="CHEBI:15377"/>
        <dbReference type="ChEBI" id="CHEBI:15378"/>
        <dbReference type="ChEBI" id="CHEBI:15379"/>
        <dbReference type="ChEBI" id="CHEBI:29033"/>
        <dbReference type="ChEBI" id="CHEBI:29034"/>
        <dbReference type="EC" id="7.1.1.9"/>
    </reaction>
</comment>
<keyword evidence="11" id="KW-0479">Metal-binding</keyword>
<feature type="transmembrane region" description="Helical" evidence="22">
    <location>
        <begin position="292"/>
        <end position="313"/>
    </location>
</feature>
<feature type="transmembrane region" description="Helical" evidence="22">
    <location>
        <begin position="571"/>
        <end position="589"/>
    </location>
</feature>
<dbReference type="RefSeq" id="WP_181732621.1">
    <property type="nucleotide sequence ID" value="NZ_JACEIR010000009.1"/>
</dbReference>
<dbReference type="InterPro" id="IPR023615">
    <property type="entry name" value="Cyt_c_Oxase_su1_BS"/>
</dbReference>
<dbReference type="InterPro" id="IPR036927">
    <property type="entry name" value="Cyt_c_oxase-like_su1_sf"/>
</dbReference>
<dbReference type="EMBL" id="JAECVW010000008">
    <property type="protein sequence ID" value="MBH8596018.1"/>
    <property type="molecule type" value="Genomic_DNA"/>
</dbReference>
<evidence type="ECO:0000256" key="21">
    <source>
        <dbReference type="RuleBase" id="RU000370"/>
    </source>
</evidence>
<evidence type="ECO:0000256" key="6">
    <source>
        <dbReference type="ARBA" id="ARBA00022448"/>
    </source>
</evidence>
<dbReference type="PANTHER" id="PTHR10422:SF35">
    <property type="entry name" value="CYTOCHROME BO(3) UBIQUINOL OXIDASE SUBUNIT 1"/>
    <property type="match status" value="1"/>
</dbReference>
<evidence type="ECO:0000256" key="20">
    <source>
        <dbReference type="ARBA" id="ARBA00047816"/>
    </source>
</evidence>
<feature type="transmembrane region" description="Helical" evidence="22">
    <location>
        <begin position="257"/>
        <end position="280"/>
    </location>
</feature>
<dbReference type="EC" id="7.1.1.9" evidence="4"/>
<keyword evidence="7" id="KW-1003">Cell membrane</keyword>
<feature type="transmembrane region" description="Helical" evidence="22">
    <location>
        <begin position="398"/>
        <end position="422"/>
    </location>
</feature>
<comment type="pathway">
    <text evidence="2">Energy metabolism; oxidative phosphorylation.</text>
</comment>
<evidence type="ECO:0000256" key="11">
    <source>
        <dbReference type="ARBA" id="ARBA00022723"/>
    </source>
</evidence>